<keyword evidence="1" id="KW-1133">Transmembrane helix</keyword>
<organism evidence="2 3">
    <name type="scientific">Paenibacillus naphthalenovorans</name>
    <dbReference type="NCBI Taxonomy" id="162209"/>
    <lineage>
        <taxon>Bacteria</taxon>
        <taxon>Bacillati</taxon>
        <taxon>Bacillota</taxon>
        <taxon>Bacilli</taxon>
        <taxon>Bacillales</taxon>
        <taxon>Paenibacillaceae</taxon>
        <taxon>Paenibacillus</taxon>
    </lineage>
</organism>
<name>A0A0U2IM73_9BACL</name>
<accession>A0A0U2IM73</accession>
<proteinExistence type="predicted"/>
<sequence>MIDHLKKHSLLYVIGIIVVVFGVLFPDFSIEIYGGLAWLAVITSNVVGLLMVYCGIFGGTISYTSEGLIPTLRRWLKKSK</sequence>
<evidence type="ECO:0000313" key="3">
    <source>
        <dbReference type="Proteomes" id="UP000061660"/>
    </source>
</evidence>
<keyword evidence="1" id="KW-0812">Transmembrane</keyword>
<evidence type="ECO:0000313" key="2">
    <source>
        <dbReference type="EMBL" id="ALS22155.1"/>
    </source>
</evidence>
<reference evidence="3" key="1">
    <citation type="submission" date="2015-12" db="EMBL/GenBank/DDBJ databases">
        <title>Complete genome sequences of two moderately thermophilic Paenibacillus species.</title>
        <authorList>
            <person name="Butler R.III."/>
            <person name="Wang J."/>
            <person name="Stark B.C."/>
            <person name="Pombert J.-F."/>
        </authorList>
    </citation>
    <scope>NUCLEOTIDE SEQUENCE [LARGE SCALE GENOMIC DNA]</scope>
    <source>
        <strain evidence="3">32O-Y</strain>
    </source>
</reference>
<feature type="transmembrane region" description="Helical" evidence="1">
    <location>
        <begin position="36"/>
        <end position="64"/>
    </location>
</feature>
<dbReference type="OrthoDB" id="9864246at2"/>
<dbReference type="AlphaFoldDB" id="A0A0U2IM73"/>
<protein>
    <submittedName>
        <fullName evidence="2">Uncharacterized protein</fullName>
    </submittedName>
</protein>
<feature type="transmembrane region" description="Helical" evidence="1">
    <location>
        <begin position="9"/>
        <end position="30"/>
    </location>
</feature>
<evidence type="ECO:0000256" key="1">
    <source>
        <dbReference type="SAM" id="Phobius"/>
    </source>
</evidence>
<dbReference type="EMBL" id="CP013652">
    <property type="protein sequence ID" value="ALS22155.1"/>
    <property type="molecule type" value="Genomic_DNA"/>
</dbReference>
<dbReference type="STRING" id="162209.IJ22_17810"/>
<dbReference type="KEGG" id="pnp:IJ22_17810"/>
<dbReference type="RefSeq" id="WP_062408475.1">
    <property type="nucleotide sequence ID" value="NZ_CP013652.1"/>
</dbReference>
<dbReference type="PATRIC" id="fig|162209.4.peg.1886"/>
<keyword evidence="3" id="KW-1185">Reference proteome</keyword>
<keyword evidence="1" id="KW-0472">Membrane</keyword>
<reference evidence="2 3" key="2">
    <citation type="journal article" date="2016" name="Genome Announc.">
        <title>Complete Genome Sequences of Two Interactive Moderate Thermophiles, Paenibacillus napthalenovorans 32O-Y and Paenibacillus sp. 32O-W.</title>
        <authorList>
            <person name="Butler R.R.III."/>
            <person name="Wang J."/>
            <person name="Stark B.C."/>
            <person name="Pombert J.F."/>
        </authorList>
    </citation>
    <scope>NUCLEOTIDE SEQUENCE [LARGE SCALE GENOMIC DNA]</scope>
    <source>
        <strain evidence="2 3">32O-Y</strain>
    </source>
</reference>
<dbReference type="Proteomes" id="UP000061660">
    <property type="component" value="Chromosome"/>
</dbReference>
<gene>
    <name evidence="2" type="ORF">IJ22_17810</name>
</gene>